<comment type="caution">
    <text evidence="2">The sequence shown here is derived from an EMBL/GenBank/DDBJ whole genome shotgun (WGS) entry which is preliminary data.</text>
</comment>
<sequence>MTTKFKILFMVDLLNEYYANLQCRDFSIVASAETALVLQNHQMMYKTIGNKLVVLVKVQTDAGNEDKPMVPMAASTRFLFYLNLNEPLFTTVTNLDIDRYRLEQRYYFSNLYRNKSGDSLFLSKQIADYEGIATTYSPGDLVDDGSGIIYECIQKTTGGNDTTETDFWFKRGAEQYVSSGDMINCIARNNRFQATTAATQFTIQVFGLDTATSTYTLPIPITKNTVLSDVATKAVPVDLSELLPGRYKIQINTDVFDVFVDDTVIYQNLFGVIEIFNHLPATSDFALLDAAGKVKDKQVGGNLQWLRYQVRFANRLAFWKYMTPRQGVKAITDKTNTYQFVQSPPLPAKPDYFQSDLPIPIKETPVKYDLELNKPISDEPPAAPNPNPHITGMLSRKEPGKDYYCTIYLNY</sequence>
<evidence type="ECO:0000313" key="3">
    <source>
        <dbReference type="Proteomes" id="UP000192277"/>
    </source>
</evidence>
<name>A0ABX3NZA0_9BACT</name>
<evidence type="ECO:0000256" key="1">
    <source>
        <dbReference type="SAM" id="MobiDB-lite"/>
    </source>
</evidence>
<organism evidence="2 3">
    <name type="scientific">Niastella koreensis</name>
    <dbReference type="NCBI Taxonomy" id="354356"/>
    <lineage>
        <taxon>Bacteria</taxon>
        <taxon>Pseudomonadati</taxon>
        <taxon>Bacteroidota</taxon>
        <taxon>Chitinophagia</taxon>
        <taxon>Chitinophagales</taxon>
        <taxon>Chitinophagaceae</taxon>
        <taxon>Niastella</taxon>
    </lineage>
</organism>
<feature type="region of interest" description="Disordered" evidence="1">
    <location>
        <begin position="374"/>
        <end position="394"/>
    </location>
</feature>
<gene>
    <name evidence="2" type="ORF">A4D02_29895</name>
</gene>
<keyword evidence="3" id="KW-1185">Reference proteome</keyword>
<dbReference type="EMBL" id="LWBO01000011">
    <property type="protein sequence ID" value="OQP49208.1"/>
    <property type="molecule type" value="Genomic_DNA"/>
</dbReference>
<evidence type="ECO:0000313" key="2">
    <source>
        <dbReference type="EMBL" id="OQP49208.1"/>
    </source>
</evidence>
<protein>
    <submittedName>
        <fullName evidence="2">Uncharacterized protein</fullName>
    </submittedName>
</protein>
<dbReference type="RefSeq" id="WP_014216775.1">
    <property type="nucleotide sequence ID" value="NZ_LWBO01000011.1"/>
</dbReference>
<proteinExistence type="predicted"/>
<reference evidence="2 3" key="1">
    <citation type="submission" date="2016-04" db="EMBL/GenBank/DDBJ databases">
        <authorList>
            <person name="Chen L."/>
            <person name="Zhuang W."/>
            <person name="Wang G."/>
        </authorList>
    </citation>
    <scope>NUCLEOTIDE SEQUENCE [LARGE SCALE GENOMIC DNA]</scope>
    <source>
        <strain evidence="3">GR20</strain>
    </source>
</reference>
<dbReference type="Proteomes" id="UP000192277">
    <property type="component" value="Unassembled WGS sequence"/>
</dbReference>
<accession>A0ABX3NZA0</accession>